<dbReference type="Proteomes" id="UP000280296">
    <property type="component" value="Unassembled WGS sequence"/>
</dbReference>
<evidence type="ECO:0000256" key="5">
    <source>
        <dbReference type="SAM" id="MobiDB-lite"/>
    </source>
</evidence>
<feature type="domain" description="YknX-like beta-barrel" evidence="8">
    <location>
        <begin position="360"/>
        <end position="439"/>
    </location>
</feature>
<dbReference type="OrthoDB" id="259669at2"/>
<dbReference type="InterPro" id="IPR050465">
    <property type="entry name" value="UPF0194_transport"/>
</dbReference>
<evidence type="ECO:0000259" key="8">
    <source>
        <dbReference type="Pfam" id="PF25990"/>
    </source>
</evidence>
<dbReference type="Gene3D" id="2.40.30.170">
    <property type="match status" value="1"/>
</dbReference>
<evidence type="ECO:0000259" key="7">
    <source>
        <dbReference type="Pfam" id="PF25975"/>
    </source>
</evidence>
<evidence type="ECO:0000256" key="6">
    <source>
        <dbReference type="SAM" id="Phobius"/>
    </source>
</evidence>
<feature type="compositionally biased region" description="Gly residues" evidence="5">
    <location>
        <begin position="625"/>
        <end position="656"/>
    </location>
</feature>
<reference evidence="9 10" key="1">
    <citation type="submission" date="2018-12" db="EMBL/GenBank/DDBJ databases">
        <authorList>
            <person name="Toschakov S.V."/>
        </authorList>
    </citation>
    <scope>NUCLEOTIDE SEQUENCE [LARGE SCALE GENOMIC DNA]</scope>
    <source>
        <strain evidence="9 10">GM2012</strain>
    </source>
</reference>
<dbReference type="GO" id="GO:0030313">
    <property type="term" value="C:cell envelope"/>
    <property type="evidence" value="ECO:0007669"/>
    <property type="project" value="UniProtKB-SubCell"/>
</dbReference>
<evidence type="ECO:0000313" key="9">
    <source>
        <dbReference type="EMBL" id="RUL82521.1"/>
    </source>
</evidence>
<dbReference type="GO" id="GO:0016020">
    <property type="term" value="C:membrane"/>
    <property type="evidence" value="ECO:0007669"/>
    <property type="project" value="InterPro"/>
</dbReference>
<feature type="compositionally biased region" description="Basic residues" evidence="5">
    <location>
        <begin position="36"/>
        <end position="45"/>
    </location>
</feature>
<comment type="similarity">
    <text evidence="2">Belongs to the membrane fusion protein (MFP) (TC 8.A.1) family.</text>
</comment>
<comment type="caution">
    <text evidence="9">The sequence shown here is derived from an EMBL/GenBank/DDBJ whole genome shotgun (WGS) entry which is preliminary data.</text>
</comment>
<feature type="transmembrane region" description="Helical" evidence="6">
    <location>
        <begin position="51"/>
        <end position="69"/>
    </location>
</feature>
<name>A0A432MD27_9BACT</name>
<dbReference type="InterPro" id="IPR006143">
    <property type="entry name" value="RND_pump_MFP"/>
</dbReference>
<reference evidence="9 10" key="2">
    <citation type="submission" date="2019-01" db="EMBL/GenBank/DDBJ databases">
        <title>Tautonia sociabilis, a novel thermotolerant planctomycete of Isosphaeraceae family, isolated from a 4000 m deep subterranean habitat.</title>
        <authorList>
            <person name="Kovaleva O.L."/>
            <person name="Elcheninov A.G."/>
            <person name="Van Heerden E."/>
            <person name="Toshchakov S.V."/>
            <person name="Novikov A."/>
            <person name="Bonch-Osmolovskaya E.A."/>
            <person name="Kublanov I.V."/>
        </authorList>
    </citation>
    <scope>NUCLEOTIDE SEQUENCE [LARGE SCALE GENOMIC DNA]</scope>
    <source>
        <strain evidence="9 10">GM2012</strain>
    </source>
</reference>
<evidence type="ECO:0000256" key="3">
    <source>
        <dbReference type="ARBA" id="ARBA00023054"/>
    </source>
</evidence>
<feature type="compositionally biased region" description="Basic and acidic residues" evidence="5">
    <location>
        <begin position="586"/>
        <end position="599"/>
    </location>
</feature>
<dbReference type="InterPro" id="IPR058636">
    <property type="entry name" value="Beta-barrel_YknX"/>
</dbReference>
<dbReference type="AlphaFoldDB" id="A0A432MD27"/>
<keyword evidence="6" id="KW-0812">Transmembrane</keyword>
<feature type="region of interest" description="Disordered" evidence="5">
    <location>
        <begin position="1"/>
        <end position="45"/>
    </location>
</feature>
<evidence type="ECO:0000313" key="10">
    <source>
        <dbReference type="Proteomes" id="UP000280296"/>
    </source>
</evidence>
<protein>
    <submittedName>
        <fullName evidence="9">Efflux RND transporter periplasmic adaptor subunit</fullName>
    </submittedName>
</protein>
<keyword evidence="10" id="KW-1185">Reference proteome</keyword>
<feature type="coiled-coil region" evidence="4">
    <location>
        <begin position="210"/>
        <end position="268"/>
    </location>
</feature>
<keyword evidence="3 4" id="KW-0175">Coiled coil</keyword>
<evidence type="ECO:0000256" key="4">
    <source>
        <dbReference type="SAM" id="Coils"/>
    </source>
</evidence>
<sequence length="656" mass="70904">MNFSLQQAPQAPASGSEPIVPPLQRSSPTSDSHRSPAPRKRSPGGRLGRRLAVLTIVCAIVGTAGYFALTQADPAGAASLSSIPGLSKWLNTSGPSVLTYETKRGPLLITVKERGNLESTNNLEAKSEVEGQTTIISILPEGTKVVKDQLVCELDSAALKDQLANQQIATERADADYKNAIKTREVAEINVKEYIEGVYPQEEKTVLGEIKLAQSELERAKDRLEWSNDMLELGYISQAQNLSDKYDLQRAEFNLDQANKKLEVLREYTFEKQVKSLEGDVEKAKADELAKKSTFELEKEKEERLRRMIEKCQIFAPGNGIVVYHQEEGRWGSQEGPSIMEGATVRERQTIFKLPDIDNMQVNTKVHESMIDKVKPGQSARIKVDAFPNQDLNGTVMEVKPLPDPTSFFSSDVKVYTTLVKIENGHEGLRPGMTAEVTILIAHLDDVLSVPVQAIIEYGGEHHVWVARPDGTFENRTVTVGLSNTKYVEIKDGLEEGERVALDPRAIMTEAEKRDAFGAGGDKKAAEDMGNWSEEDAAKAKAAGAQPSVREAGGPGGPAGPGVGGPGGPGGGMNPAVFQKFQNISPEDRQRLRDASDEERKEIMRKAGFTDAEIQQMDQMRQRLGNGGGGGFGGGGFGGGGGRRGGGGPGGGGPQQ</sequence>
<dbReference type="Pfam" id="PF25975">
    <property type="entry name" value="CzcB_C"/>
    <property type="match status" value="1"/>
</dbReference>
<dbReference type="Gene3D" id="2.40.420.20">
    <property type="match status" value="1"/>
</dbReference>
<accession>A0A432MD27</accession>
<keyword evidence="6" id="KW-1133">Transmembrane helix</keyword>
<proteinExistence type="inferred from homology"/>
<dbReference type="GO" id="GO:0022857">
    <property type="term" value="F:transmembrane transporter activity"/>
    <property type="evidence" value="ECO:0007669"/>
    <property type="project" value="InterPro"/>
</dbReference>
<feature type="region of interest" description="Disordered" evidence="5">
    <location>
        <begin position="518"/>
        <end position="599"/>
    </location>
</feature>
<comment type="subcellular location">
    <subcellularLocation>
        <location evidence="1">Cell envelope</location>
    </subcellularLocation>
</comment>
<feature type="compositionally biased region" description="Gly residues" evidence="5">
    <location>
        <begin position="553"/>
        <end position="573"/>
    </location>
</feature>
<dbReference type="PANTHER" id="PTHR32347">
    <property type="entry name" value="EFFLUX SYSTEM COMPONENT YKNX-RELATED"/>
    <property type="match status" value="1"/>
</dbReference>
<evidence type="ECO:0000256" key="2">
    <source>
        <dbReference type="ARBA" id="ARBA00009477"/>
    </source>
</evidence>
<dbReference type="Pfam" id="PF25990">
    <property type="entry name" value="Beta-barrel_YknX"/>
    <property type="match status" value="1"/>
</dbReference>
<keyword evidence="6" id="KW-0472">Membrane</keyword>
<feature type="compositionally biased region" description="Basic and acidic residues" evidence="5">
    <location>
        <begin position="518"/>
        <end position="527"/>
    </location>
</feature>
<feature type="region of interest" description="Disordered" evidence="5">
    <location>
        <begin position="622"/>
        <end position="656"/>
    </location>
</feature>
<feature type="domain" description="CzcB-like C-terminal circularly permuted SH3-like" evidence="7">
    <location>
        <begin position="449"/>
        <end position="502"/>
    </location>
</feature>
<dbReference type="PANTHER" id="PTHR32347:SF23">
    <property type="entry name" value="BLL5650 PROTEIN"/>
    <property type="match status" value="1"/>
</dbReference>
<dbReference type="EMBL" id="RYZH01000071">
    <property type="protein sequence ID" value="RUL82521.1"/>
    <property type="molecule type" value="Genomic_DNA"/>
</dbReference>
<dbReference type="NCBIfam" id="TIGR01730">
    <property type="entry name" value="RND_mfp"/>
    <property type="match status" value="1"/>
</dbReference>
<gene>
    <name evidence="9" type="ORF">TsocGM_23515</name>
</gene>
<dbReference type="InterPro" id="IPR058649">
    <property type="entry name" value="CzcB_C"/>
</dbReference>
<organism evidence="9 10">
    <name type="scientific">Tautonia sociabilis</name>
    <dbReference type="NCBI Taxonomy" id="2080755"/>
    <lineage>
        <taxon>Bacteria</taxon>
        <taxon>Pseudomonadati</taxon>
        <taxon>Planctomycetota</taxon>
        <taxon>Planctomycetia</taxon>
        <taxon>Isosphaerales</taxon>
        <taxon>Isosphaeraceae</taxon>
        <taxon>Tautonia</taxon>
    </lineage>
</organism>
<evidence type="ECO:0000256" key="1">
    <source>
        <dbReference type="ARBA" id="ARBA00004196"/>
    </source>
</evidence>